<dbReference type="SUPFAM" id="SSF56322">
    <property type="entry name" value="ADC synthase"/>
    <property type="match status" value="1"/>
</dbReference>
<evidence type="ECO:0000259" key="11">
    <source>
        <dbReference type="Pfam" id="PF00425"/>
    </source>
</evidence>
<evidence type="ECO:0000259" key="12">
    <source>
        <dbReference type="Pfam" id="PF04715"/>
    </source>
</evidence>
<dbReference type="NCBIfam" id="TIGR00553">
    <property type="entry name" value="pabB"/>
    <property type="match status" value="1"/>
</dbReference>
<evidence type="ECO:0000313" key="14">
    <source>
        <dbReference type="Proteomes" id="UP000267250"/>
    </source>
</evidence>
<gene>
    <name evidence="13" type="ORF">BBF96_07215</name>
</gene>
<evidence type="ECO:0000256" key="6">
    <source>
        <dbReference type="ARBA" id="ARBA00022723"/>
    </source>
</evidence>
<dbReference type="Proteomes" id="UP000267250">
    <property type="component" value="Chromosome"/>
</dbReference>
<dbReference type="InterPro" id="IPR006805">
    <property type="entry name" value="Anth_synth_I_N"/>
</dbReference>
<feature type="domain" description="Anthranilate synthase component I N-terminal" evidence="12">
    <location>
        <begin position="11"/>
        <end position="146"/>
    </location>
</feature>
<dbReference type="RefSeq" id="WP_127016525.1">
    <property type="nucleotide sequence ID" value="NZ_CP016379.1"/>
</dbReference>
<dbReference type="GO" id="GO:0046872">
    <property type="term" value="F:metal ion binding"/>
    <property type="evidence" value="ECO:0007669"/>
    <property type="project" value="UniProtKB-KW"/>
</dbReference>
<evidence type="ECO:0000256" key="2">
    <source>
        <dbReference type="ARBA" id="ARBA00011575"/>
    </source>
</evidence>
<name>A0A3Q9HS08_9FIRM</name>
<dbReference type="InterPro" id="IPR015890">
    <property type="entry name" value="Chorismate_C"/>
</dbReference>
<keyword evidence="6" id="KW-0479">Metal-binding</keyword>
<dbReference type="GO" id="GO:0046820">
    <property type="term" value="F:4-amino-4-deoxychorismate synthase activity"/>
    <property type="evidence" value="ECO:0007669"/>
    <property type="project" value="UniProtKB-EC"/>
</dbReference>
<dbReference type="EMBL" id="CP016379">
    <property type="protein sequence ID" value="AZR73192.1"/>
    <property type="molecule type" value="Genomic_DNA"/>
</dbReference>
<sequence>MLVKEIETSLNSFEIYTLFKDYSYSFFLDSGMDHQKLGKYSFIGFEPFLVFKSKNDKMEIIEDGEIKRFTGNPFMKLKELLSKYKMDYKTDLPFIGGAVGYFAYDLCHHIERLPRTAVDDVNIPDCYLGFYDGIIVIDHTKNKVFVVSLGIKNLPEKIVNEIIDKIKEGEKKGIKISLSKKSKSLKFKSNFTKEEYIKAINKVKDYIRAGDIYQANLTQRFECELQESPYELYAKLRNINPAPFASFIDFGDGYIISSSPERFIRIKDRVIETRPIKGTRPRGKTLKEDLKNREELLSSEKDKAELLMIVDLERNDLGKISKTGTVKVTELFHLEEYPTVYHLVSTVIGNLKDECDVIDCIMATFPGGSITGAPKIRAMEIIDELEPTQRNVYTGSIGYIGFNGDADLNIVIRTIVCKNNKAYFQVGGGIVWDSDPELEYEETLHKARALMEALNS</sequence>
<dbReference type="AlphaFoldDB" id="A0A3Q9HS08"/>
<evidence type="ECO:0000256" key="5">
    <source>
        <dbReference type="ARBA" id="ARBA00022679"/>
    </source>
</evidence>
<dbReference type="Gene3D" id="3.60.120.10">
    <property type="entry name" value="Anthranilate synthase"/>
    <property type="match status" value="1"/>
</dbReference>
<dbReference type="EC" id="2.6.1.85" evidence="3"/>
<comment type="subunit">
    <text evidence="2">Heterotetramer consisting of two non-identical subunits: a beta subunit (TrpG) and a large alpha subunit (TrpE).</text>
</comment>
<dbReference type="InterPro" id="IPR019999">
    <property type="entry name" value="Anth_synth_I-like"/>
</dbReference>
<evidence type="ECO:0000256" key="10">
    <source>
        <dbReference type="ARBA" id="ARBA00047683"/>
    </source>
</evidence>
<keyword evidence="5" id="KW-0808">Transferase</keyword>
<evidence type="ECO:0000256" key="9">
    <source>
        <dbReference type="ARBA" id="ARBA00025634"/>
    </source>
</evidence>
<dbReference type="GO" id="GO:0000162">
    <property type="term" value="P:L-tryptophan biosynthetic process"/>
    <property type="evidence" value="ECO:0007669"/>
    <property type="project" value="TreeGrafter"/>
</dbReference>
<dbReference type="GO" id="GO:0009396">
    <property type="term" value="P:folic acid-containing compound biosynthetic process"/>
    <property type="evidence" value="ECO:0007669"/>
    <property type="project" value="InterPro"/>
</dbReference>
<dbReference type="InterPro" id="IPR005802">
    <property type="entry name" value="ADC_synth_comp_1"/>
</dbReference>
<dbReference type="InterPro" id="IPR005801">
    <property type="entry name" value="ADC_synthase"/>
</dbReference>
<evidence type="ECO:0000256" key="8">
    <source>
        <dbReference type="ARBA" id="ARBA00023239"/>
    </source>
</evidence>
<evidence type="ECO:0000256" key="7">
    <source>
        <dbReference type="ARBA" id="ARBA00022842"/>
    </source>
</evidence>
<evidence type="ECO:0000256" key="1">
    <source>
        <dbReference type="ARBA" id="ARBA00001946"/>
    </source>
</evidence>
<dbReference type="Pfam" id="PF00425">
    <property type="entry name" value="Chorismate_bind"/>
    <property type="match status" value="1"/>
</dbReference>
<dbReference type="Pfam" id="PF04715">
    <property type="entry name" value="Anth_synt_I_N"/>
    <property type="match status" value="1"/>
</dbReference>
<evidence type="ECO:0000256" key="4">
    <source>
        <dbReference type="ARBA" id="ARBA00020653"/>
    </source>
</evidence>
<dbReference type="GO" id="GO:0004049">
    <property type="term" value="F:anthranilate synthase activity"/>
    <property type="evidence" value="ECO:0007669"/>
    <property type="project" value="UniProtKB-EC"/>
</dbReference>
<protein>
    <recommendedName>
        <fullName evidence="4">Anthranilate synthase component 1</fullName>
        <ecNumber evidence="3">2.6.1.85</ecNumber>
    </recommendedName>
</protein>
<reference evidence="13 14" key="1">
    <citation type="submission" date="2016-07" db="EMBL/GenBank/DDBJ databases">
        <title>Genome and transcriptome analysis of iron-reducing fermentative bacteria Anoxybacter fermentans.</title>
        <authorList>
            <person name="Zeng X."/>
            <person name="Shao Z."/>
        </authorList>
    </citation>
    <scope>NUCLEOTIDE SEQUENCE [LARGE SCALE GENOMIC DNA]</scope>
    <source>
        <strain evidence="13 14">DY22613</strain>
    </source>
</reference>
<comment type="cofactor">
    <cofactor evidence="1">
        <name>Mg(2+)</name>
        <dbReference type="ChEBI" id="CHEBI:18420"/>
    </cofactor>
</comment>
<dbReference type="PANTHER" id="PTHR11236">
    <property type="entry name" value="AMINOBENZOATE/ANTHRANILATE SYNTHASE"/>
    <property type="match status" value="1"/>
</dbReference>
<evidence type="ECO:0000256" key="3">
    <source>
        <dbReference type="ARBA" id="ARBA00013139"/>
    </source>
</evidence>
<organism evidence="13 14">
    <name type="scientific">Anoxybacter fermentans</name>
    <dbReference type="NCBI Taxonomy" id="1323375"/>
    <lineage>
        <taxon>Bacteria</taxon>
        <taxon>Bacillati</taxon>
        <taxon>Bacillota</taxon>
        <taxon>Clostridia</taxon>
        <taxon>Halanaerobiales</taxon>
        <taxon>Anoxybacter</taxon>
    </lineage>
</organism>
<keyword evidence="8" id="KW-0456">Lyase</keyword>
<dbReference type="PANTHER" id="PTHR11236:SF48">
    <property type="entry name" value="ISOCHORISMATE SYNTHASE MENF"/>
    <property type="match status" value="1"/>
</dbReference>
<feature type="domain" description="Chorismate-utilising enzyme C-terminal" evidence="11">
    <location>
        <begin position="193"/>
        <end position="446"/>
    </location>
</feature>
<keyword evidence="7" id="KW-0460">Magnesium</keyword>
<dbReference type="OrthoDB" id="9803598at2"/>
<proteinExistence type="predicted"/>
<keyword evidence="14" id="KW-1185">Reference proteome</keyword>
<evidence type="ECO:0000313" key="13">
    <source>
        <dbReference type="EMBL" id="AZR73192.1"/>
    </source>
</evidence>
<comment type="catalytic activity">
    <reaction evidence="10">
        <text>chorismate + L-glutamine = anthranilate + pyruvate + L-glutamate + H(+)</text>
        <dbReference type="Rhea" id="RHEA:21732"/>
        <dbReference type="ChEBI" id="CHEBI:15361"/>
        <dbReference type="ChEBI" id="CHEBI:15378"/>
        <dbReference type="ChEBI" id="CHEBI:16567"/>
        <dbReference type="ChEBI" id="CHEBI:29748"/>
        <dbReference type="ChEBI" id="CHEBI:29985"/>
        <dbReference type="ChEBI" id="CHEBI:58359"/>
        <dbReference type="EC" id="4.1.3.27"/>
    </reaction>
</comment>
<accession>A0A3Q9HS08</accession>
<dbReference type="KEGG" id="aft:BBF96_07215"/>
<comment type="function">
    <text evidence="9">Part of a heterotetrameric complex that catalyzes the two-step biosynthesis of anthranilate, an intermediate in the biosynthesis of L-tryptophan. In the first step, the glutamine-binding beta subunit (TrpG) of anthranilate synthase (AS) provides the glutamine amidotransferase activity which generates ammonia as a substrate that, along with chorismate, is used in the second step, catalyzed by the large alpha subunit of AS (TrpE) to produce anthranilate. In the absence of TrpG, TrpE can synthesize anthranilate directly from chorismate and high concentrations of ammonia.</text>
</comment>
<dbReference type="PRINTS" id="PR00095">
    <property type="entry name" value="ANTSNTHASEI"/>
</dbReference>